<feature type="signal peptide" evidence="2">
    <location>
        <begin position="1"/>
        <end position="19"/>
    </location>
</feature>
<name>A0AAQ3WGA2_PASNO</name>
<feature type="compositionally biased region" description="Low complexity" evidence="1">
    <location>
        <begin position="612"/>
        <end position="627"/>
    </location>
</feature>
<feature type="region of interest" description="Disordered" evidence="1">
    <location>
        <begin position="228"/>
        <end position="277"/>
    </location>
</feature>
<keyword evidence="2" id="KW-0732">Signal</keyword>
<evidence type="ECO:0000256" key="1">
    <source>
        <dbReference type="SAM" id="MobiDB-lite"/>
    </source>
</evidence>
<gene>
    <name evidence="3" type="ORF">U9M48_010616</name>
</gene>
<feature type="region of interest" description="Disordered" evidence="1">
    <location>
        <begin position="592"/>
        <end position="627"/>
    </location>
</feature>
<evidence type="ECO:0000313" key="3">
    <source>
        <dbReference type="EMBL" id="WVZ60621.1"/>
    </source>
</evidence>
<feature type="chain" id="PRO_5043004366" evidence="2">
    <location>
        <begin position="20"/>
        <end position="627"/>
    </location>
</feature>
<dbReference type="AlphaFoldDB" id="A0AAQ3WGA2"/>
<organism evidence="3 4">
    <name type="scientific">Paspalum notatum var. saurae</name>
    <dbReference type="NCBI Taxonomy" id="547442"/>
    <lineage>
        <taxon>Eukaryota</taxon>
        <taxon>Viridiplantae</taxon>
        <taxon>Streptophyta</taxon>
        <taxon>Embryophyta</taxon>
        <taxon>Tracheophyta</taxon>
        <taxon>Spermatophyta</taxon>
        <taxon>Magnoliopsida</taxon>
        <taxon>Liliopsida</taxon>
        <taxon>Poales</taxon>
        <taxon>Poaceae</taxon>
        <taxon>PACMAD clade</taxon>
        <taxon>Panicoideae</taxon>
        <taxon>Andropogonodae</taxon>
        <taxon>Paspaleae</taxon>
        <taxon>Paspalinae</taxon>
        <taxon>Paspalum</taxon>
    </lineage>
</organism>
<dbReference type="Proteomes" id="UP001341281">
    <property type="component" value="Chromosome 02"/>
</dbReference>
<feature type="compositionally biased region" description="Low complexity" evidence="1">
    <location>
        <begin position="201"/>
        <end position="213"/>
    </location>
</feature>
<feature type="region of interest" description="Disordered" evidence="1">
    <location>
        <begin position="151"/>
        <end position="213"/>
    </location>
</feature>
<feature type="region of interest" description="Disordered" evidence="1">
    <location>
        <begin position="413"/>
        <end position="448"/>
    </location>
</feature>
<dbReference type="EMBL" id="CP144746">
    <property type="protein sequence ID" value="WVZ60621.1"/>
    <property type="molecule type" value="Genomic_DNA"/>
</dbReference>
<feature type="region of interest" description="Disordered" evidence="1">
    <location>
        <begin position="373"/>
        <end position="392"/>
    </location>
</feature>
<reference evidence="3 4" key="1">
    <citation type="submission" date="2024-02" db="EMBL/GenBank/DDBJ databases">
        <title>High-quality chromosome-scale genome assembly of Pensacola bahiagrass (Paspalum notatum Flugge var. saurae).</title>
        <authorList>
            <person name="Vega J.M."/>
            <person name="Podio M."/>
            <person name="Orjuela J."/>
            <person name="Siena L.A."/>
            <person name="Pessino S.C."/>
            <person name="Combes M.C."/>
            <person name="Mariac C."/>
            <person name="Albertini E."/>
            <person name="Pupilli F."/>
            <person name="Ortiz J.P.A."/>
            <person name="Leblanc O."/>
        </authorList>
    </citation>
    <scope>NUCLEOTIDE SEQUENCE [LARGE SCALE GENOMIC DNA]</scope>
    <source>
        <strain evidence="3">R1</strain>
        <tissue evidence="3">Leaf</tissue>
    </source>
</reference>
<feature type="compositionally biased region" description="Polar residues" evidence="1">
    <location>
        <begin position="415"/>
        <end position="425"/>
    </location>
</feature>
<accession>A0AAQ3WGA2</accession>
<proteinExistence type="predicted"/>
<protein>
    <submittedName>
        <fullName evidence="3">Uncharacterized protein</fullName>
    </submittedName>
</protein>
<evidence type="ECO:0000256" key="2">
    <source>
        <dbReference type="SAM" id="SignalP"/>
    </source>
</evidence>
<sequence>MEAAVGCLLLLWIQIEMEAHMAIDPGVCLYDGQPCSHVDAVASDVTSARIHILMRGPSLRDAGARRALERQRPGLDLLVSEQPRHLVPDLLLGDNAPLVGTDLQAGTPQVADVTLVHELVGEGQQRNGVPFLTPSMVEFQPQCDTKHATEGCESTRCWGAQPTTSPLPATRRRNSPSQPSPTLSSAAKFGRTTHRNGRPVSTSPSASSWIRSASNTVRLPNATYTTEPGACASSQGRQLSSCAQKWPGAGVDDDDSGGASSGPMASGGAKGRSASARDSISWNVLQTMSSSSILPRTMSLPTSPVPSAAGGGGGNGNFSPVPHTSQTSGTPLRTASIVEFQPQCDTKHATEGCASTRCCWHQLTMRPRGAARRRSCSKSFSPADPGLTTHRNGREAAKLPDATYTTELAGCASSHAGQEASSAQKLPTGLSEESGPMGRTLGKSVKAPGSSSWMELQTMVSARCVAALFRRISWKMIGWPLASPARFHENSDVSMVGIAGASWNVPRHLGQPSSSRTPPLIISGILNLVANVAAADGQNPATRRPSFFATGNAHAMFTSAINQPILSPPRSPALIPPMSFLSSPGMTFEKDSVRRARSFLSSPQPRPSGTDAMSIPPSLPSLAAKAP</sequence>
<feature type="compositionally biased region" description="Low complexity" evidence="1">
    <location>
        <begin position="257"/>
        <end position="277"/>
    </location>
</feature>
<feature type="region of interest" description="Disordered" evidence="1">
    <location>
        <begin position="294"/>
        <end position="330"/>
    </location>
</feature>
<feature type="compositionally biased region" description="Polar residues" evidence="1">
    <location>
        <begin position="228"/>
        <end position="243"/>
    </location>
</feature>
<keyword evidence="4" id="KW-1185">Reference proteome</keyword>
<evidence type="ECO:0000313" key="4">
    <source>
        <dbReference type="Proteomes" id="UP001341281"/>
    </source>
</evidence>
<feature type="compositionally biased region" description="Polar residues" evidence="1">
    <location>
        <begin position="175"/>
        <end position="185"/>
    </location>
</feature>